<dbReference type="RefSeq" id="WP_108786939.1">
    <property type="nucleotide sequence ID" value="NZ_ONZG01000004.1"/>
</dbReference>
<dbReference type="OrthoDB" id="8029709at2"/>
<accession>A0A2R8C7V6</accession>
<evidence type="ECO:0000313" key="1">
    <source>
        <dbReference type="EMBL" id="SPJ28482.1"/>
    </source>
</evidence>
<gene>
    <name evidence="1" type="ORF">TRM7615_01981</name>
</gene>
<name>A0A2R8C7V6_9RHOB</name>
<keyword evidence="2" id="KW-1185">Reference proteome</keyword>
<sequence>MADWLELHGLTADGCVKLLADQCPGPAIRAMQPTAISFTGAELWDMIARVLAADLPELAPAIEKVRATTVSEFAPDKAKFLRPFTIHDIGGGRIYVSCPCDGTTADILRLAHEYGHAIQITASKMHSMLPVLRELCAYVRESLIAQSAAWETRHRTRPQMDLIRSSIYRDLGPLSAKLKESLADNDVQYDYDWNYPIARRLALNLLATRQQNTLAAQFLGEVPLSALTT</sequence>
<dbReference type="AlphaFoldDB" id="A0A2R8C7V6"/>
<protein>
    <submittedName>
        <fullName evidence="1">Uncharacterized protein</fullName>
    </submittedName>
</protein>
<proteinExistence type="predicted"/>
<organism evidence="1 2">
    <name type="scientific">Falsiruegeria mediterranea M17</name>
    <dbReference type="NCBI Taxonomy" id="1200281"/>
    <lineage>
        <taxon>Bacteria</taxon>
        <taxon>Pseudomonadati</taxon>
        <taxon>Pseudomonadota</taxon>
        <taxon>Alphaproteobacteria</taxon>
        <taxon>Rhodobacterales</taxon>
        <taxon>Roseobacteraceae</taxon>
        <taxon>Falsiruegeria</taxon>
    </lineage>
</organism>
<dbReference type="EMBL" id="ONZG01000004">
    <property type="protein sequence ID" value="SPJ28482.1"/>
    <property type="molecule type" value="Genomic_DNA"/>
</dbReference>
<reference evidence="2" key="1">
    <citation type="submission" date="2018-03" db="EMBL/GenBank/DDBJ databases">
        <authorList>
            <person name="Rodrigo-Torres L."/>
            <person name="Arahal R. D."/>
            <person name="Lucena T."/>
        </authorList>
    </citation>
    <scope>NUCLEOTIDE SEQUENCE [LARGE SCALE GENOMIC DNA]</scope>
    <source>
        <strain evidence="2">CECT 7615</strain>
    </source>
</reference>
<dbReference type="Proteomes" id="UP000244898">
    <property type="component" value="Unassembled WGS sequence"/>
</dbReference>
<evidence type="ECO:0000313" key="2">
    <source>
        <dbReference type="Proteomes" id="UP000244898"/>
    </source>
</evidence>